<dbReference type="Proteomes" id="UP001152562">
    <property type="component" value="Unassembled WGS sequence"/>
</dbReference>
<accession>A0A9P0XJJ3</accession>
<dbReference type="EMBL" id="CALOZG010000087">
    <property type="protein sequence ID" value="CAH4038850.1"/>
    <property type="molecule type" value="Genomic_DNA"/>
</dbReference>
<reference evidence="1" key="1">
    <citation type="submission" date="2022-05" db="EMBL/GenBank/DDBJ databases">
        <authorList>
            <person name="Okamura Y."/>
        </authorList>
    </citation>
    <scope>NUCLEOTIDE SEQUENCE</scope>
</reference>
<protein>
    <submittedName>
        <fullName evidence="1">Uncharacterized protein</fullName>
    </submittedName>
</protein>
<organism evidence="1 2">
    <name type="scientific">Pieris brassicae</name>
    <name type="common">White butterfly</name>
    <name type="synonym">Large white butterfly</name>
    <dbReference type="NCBI Taxonomy" id="7116"/>
    <lineage>
        <taxon>Eukaryota</taxon>
        <taxon>Metazoa</taxon>
        <taxon>Ecdysozoa</taxon>
        <taxon>Arthropoda</taxon>
        <taxon>Hexapoda</taxon>
        <taxon>Insecta</taxon>
        <taxon>Pterygota</taxon>
        <taxon>Neoptera</taxon>
        <taxon>Endopterygota</taxon>
        <taxon>Lepidoptera</taxon>
        <taxon>Glossata</taxon>
        <taxon>Ditrysia</taxon>
        <taxon>Papilionoidea</taxon>
        <taxon>Pieridae</taxon>
        <taxon>Pierinae</taxon>
        <taxon>Pieris</taxon>
    </lineage>
</organism>
<name>A0A9P0XJJ3_PIEBR</name>
<proteinExistence type="predicted"/>
<evidence type="ECO:0000313" key="1">
    <source>
        <dbReference type="EMBL" id="CAH4038850.1"/>
    </source>
</evidence>
<sequence>MRTSHLHDLYQEPLSLLLQQNAIRLNQDFNCPKRIKLFRTDMHMGCAQKDDKLDAFGGALKMVQSEFSDVKISVNSLRMDLDSLFEYLHSLQES</sequence>
<gene>
    <name evidence="1" type="ORF">PIBRA_LOCUS14336</name>
</gene>
<comment type="caution">
    <text evidence="1">The sequence shown here is derived from an EMBL/GenBank/DDBJ whole genome shotgun (WGS) entry which is preliminary data.</text>
</comment>
<dbReference type="AlphaFoldDB" id="A0A9P0XJJ3"/>
<evidence type="ECO:0000313" key="2">
    <source>
        <dbReference type="Proteomes" id="UP001152562"/>
    </source>
</evidence>
<keyword evidence="2" id="KW-1185">Reference proteome</keyword>